<evidence type="ECO:0000313" key="7">
    <source>
        <dbReference type="EMBL" id="KAF0412956.1"/>
    </source>
</evidence>
<reference evidence="7 10" key="1">
    <citation type="submission" date="2019-10" db="EMBL/GenBank/DDBJ databases">
        <authorList>
            <person name="Irmler S."/>
            <person name="Berthoud H."/>
            <person name="Roetschi A."/>
            <person name="Arias E."/>
            <person name="Shani N."/>
            <person name="Wuethrich D."/>
            <person name="Bruggmann R."/>
        </authorList>
    </citation>
    <scope>NUCLEOTIDE SEQUENCE [LARGE SCALE GENOMIC DNA]</scope>
    <source>
        <strain evidence="7 10">FAM13073</strain>
    </source>
</reference>
<dbReference type="EMBL" id="CP118739">
    <property type="protein sequence ID" value="WEA56983.1"/>
    <property type="molecule type" value="Genomic_DNA"/>
</dbReference>
<dbReference type="PANTHER" id="PTHR30514:SF1">
    <property type="entry name" value="HTH-TYPE TRANSCRIPTIONAL REGULATOR HEXR-RELATED"/>
    <property type="match status" value="1"/>
</dbReference>
<evidence type="ECO:0000259" key="6">
    <source>
        <dbReference type="PROSITE" id="PS51464"/>
    </source>
</evidence>
<dbReference type="GeneID" id="33061331"/>
<keyword evidence="1" id="KW-0805">Transcription regulation</keyword>
<reference evidence="7" key="2">
    <citation type="submission" date="2019-12" db="EMBL/GenBank/DDBJ databases">
        <title>SpeciesPrimer: A bioinformatics pipeline dedicated to the design of qPCR primers for the quantification of bacterial species.</title>
        <authorList>
            <person name="Dreier M."/>
            <person name="Berthoud H."/>
            <person name="Shani N."/>
            <person name="Wechsler D."/>
            <person name="Junier P."/>
        </authorList>
    </citation>
    <scope>NUCLEOTIDE SEQUENCE</scope>
    <source>
        <strain evidence="7">FAM13073</strain>
    </source>
</reference>
<protein>
    <submittedName>
        <fullName evidence="8">MurR/RpiR family transcriptional regulator</fullName>
    </submittedName>
    <submittedName>
        <fullName evidence="7">SIS domain-containing protein</fullName>
    </submittedName>
</protein>
<reference evidence="8" key="4">
    <citation type="submission" date="2020-11" db="EMBL/GenBank/DDBJ databases">
        <title>Antibiotic susceptibility profiles of Pediococcus pentosaceus from various origins and their implications for the safety assessment of strains with food-technology applications.</title>
        <authorList>
            <person name="Shani N."/>
            <person name="Oberhaensli S."/>
            <person name="Arias E."/>
        </authorList>
    </citation>
    <scope>NUCLEOTIDE SEQUENCE</scope>
    <source>
        <strain evidence="8">FAM 19164</strain>
    </source>
</reference>
<evidence type="ECO:0000313" key="11">
    <source>
        <dbReference type="Proteomes" id="UP000743107"/>
    </source>
</evidence>
<evidence type="ECO:0000256" key="3">
    <source>
        <dbReference type="ARBA" id="ARBA00023163"/>
    </source>
</evidence>
<dbReference type="Pfam" id="PF01380">
    <property type="entry name" value="SIS"/>
    <property type="match status" value="1"/>
</dbReference>
<dbReference type="SUPFAM" id="SSF46689">
    <property type="entry name" value="Homeodomain-like"/>
    <property type="match status" value="1"/>
</dbReference>
<dbReference type="OMA" id="FNAYHKF"/>
<keyword evidence="10" id="KW-1185">Reference proteome</keyword>
<reference evidence="9 12" key="5">
    <citation type="submission" date="2023-02" db="EMBL/GenBank/DDBJ databases">
        <title>Comparative genomics and fermentation flavor characterization of five lactic acid bacteria reveal flavor biosynthesis metabolic pathways in fermented muskmelon puree.</title>
        <authorList>
            <person name="Yuan L."/>
            <person name="Li M."/>
            <person name="Xu X."/>
            <person name="Lao F."/>
            <person name="Wu J."/>
        </authorList>
    </citation>
    <scope>NUCLEOTIDE SEQUENCE [LARGE SCALE GENOMIC DNA]</scope>
    <source>
        <strain evidence="9 12">Ca-4</strain>
    </source>
</reference>
<feature type="coiled-coil region" evidence="4">
    <location>
        <begin position="1"/>
        <end position="28"/>
    </location>
</feature>
<evidence type="ECO:0000256" key="1">
    <source>
        <dbReference type="ARBA" id="ARBA00023015"/>
    </source>
</evidence>
<dbReference type="InterPro" id="IPR009057">
    <property type="entry name" value="Homeodomain-like_sf"/>
</dbReference>
<feature type="domain" description="SIS" evidence="6">
    <location>
        <begin position="120"/>
        <end position="260"/>
    </location>
</feature>
<dbReference type="GO" id="GO:1901135">
    <property type="term" value="P:carbohydrate derivative metabolic process"/>
    <property type="evidence" value="ECO:0007669"/>
    <property type="project" value="InterPro"/>
</dbReference>
<dbReference type="Gene3D" id="1.10.10.10">
    <property type="entry name" value="Winged helix-like DNA-binding domain superfamily/Winged helix DNA-binding domain"/>
    <property type="match status" value="1"/>
</dbReference>
<accession>A0A8G0ZK82</accession>
<dbReference type="EMBL" id="WENB01000004">
    <property type="protein sequence ID" value="KAF0412956.1"/>
    <property type="molecule type" value="Genomic_DNA"/>
</dbReference>
<accession>A0A0N8VY68</accession>
<evidence type="ECO:0000259" key="5">
    <source>
        <dbReference type="PROSITE" id="PS51071"/>
    </source>
</evidence>
<dbReference type="PROSITE" id="PS51071">
    <property type="entry name" value="HTH_RPIR"/>
    <property type="match status" value="1"/>
</dbReference>
<dbReference type="AlphaFoldDB" id="A0A0N8VY68"/>
<dbReference type="Proteomes" id="UP000743107">
    <property type="component" value="Unassembled WGS sequence"/>
</dbReference>
<dbReference type="InterPro" id="IPR000281">
    <property type="entry name" value="HTH_RpiR"/>
</dbReference>
<dbReference type="SUPFAM" id="SSF53697">
    <property type="entry name" value="SIS domain"/>
    <property type="match status" value="1"/>
</dbReference>
<dbReference type="Proteomes" id="UP001214131">
    <property type="component" value="Chromosome"/>
</dbReference>
<proteinExistence type="predicted"/>
<organism evidence="8 11">
    <name type="scientific">Pediococcus pentosaceus</name>
    <dbReference type="NCBI Taxonomy" id="1255"/>
    <lineage>
        <taxon>Bacteria</taxon>
        <taxon>Bacillati</taxon>
        <taxon>Bacillota</taxon>
        <taxon>Bacilli</taxon>
        <taxon>Lactobacillales</taxon>
        <taxon>Lactobacillaceae</taxon>
        <taxon>Pediococcus</taxon>
    </lineage>
</organism>
<reference evidence="10" key="3">
    <citation type="submission" date="2020-03" db="EMBL/GenBank/DDBJ databases">
        <title>SpeciesPrimer: A bioinformatics pipeline dedicated to the design of qPCR primers for the quantification of bacterial species.</title>
        <authorList>
            <person name="Dreier M."/>
            <person name="Berthoud H."/>
            <person name="Shani N."/>
            <person name="Wechsler D."/>
            <person name="Junier P."/>
        </authorList>
    </citation>
    <scope>NUCLEOTIDE SEQUENCE [LARGE SCALE GENOMIC DNA]</scope>
    <source>
        <strain evidence="10">FAM13073</strain>
    </source>
</reference>
<dbReference type="GO" id="GO:0003700">
    <property type="term" value="F:DNA-binding transcription factor activity"/>
    <property type="evidence" value="ECO:0007669"/>
    <property type="project" value="InterPro"/>
</dbReference>
<evidence type="ECO:0000313" key="9">
    <source>
        <dbReference type="EMBL" id="WEA56983.1"/>
    </source>
</evidence>
<dbReference type="GO" id="GO:0097367">
    <property type="term" value="F:carbohydrate derivative binding"/>
    <property type="evidence" value="ECO:0007669"/>
    <property type="project" value="InterPro"/>
</dbReference>
<evidence type="ECO:0000313" key="10">
    <source>
        <dbReference type="Proteomes" id="UP000472573"/>
    </source>
</evidence>
<dbReference type="PROSITE" id="PS51464">
    <property type="entry name" value="SIS"/>
    <property type="match status" value="1"/>
</dbReference>
<dbReference type="InterPro" id="IPR046348">
    <property type="entry name" value="SIS_dom_sf"/>
</dbReference>
<dbReference type="RefSeq" id="WP_002833390.1">
    <property type="nucleotide sequence ID" value="NZ_BEWQ01000005.1"/>
</dbReference>
<feature type="domain" description="HTH rpiR-type" evidence="5">
    <location>
        <begin position="2"/>
        <end position="78"/>
    </location>
</feature>
<gene>
    <name evidence="7" type="ORF">GBO79_07390</name>
    <name evidence="8" type="ORF">ITQ97_08295</name>
    <name evidence="9" type="ORF">PWB86_07250</name>
</gene>
<keyword evidence="3" id="KW-0804">Transcription</keyword>
<dbReference type="InterPro" id="IPR047640">
    <property type="entry name" value="RpiR-like"/>
</dbReference>
<dbReference type="CDD" id="cd05013">
    <property type="entry name" value="SIS_RpiR"/>
    <property type="match status" value="1"/>
</dbReference>
<keyword evidence="2" id="KW-0238">DNA-binding</keyword>
<dbReference type="Pfam" id="PF01418">
    <property type="entry name" value="HTH_6"/>
    <property type="match status" value="1"/>
</dbReference>
<dbReference type="PANTHER" id="PTHR30514">
    <property type="entry name" value="GLUCOKINASE"/>
    <property type="match status" value="1"/>
</dbReference>
<dbReference type="InterPro" id="IPR036388">
    <property type="entry name" value="WH-like_DNA-bd_sf"/>
</dbReference>
<sequence length="277" mass="30880">MANFNLRLQAYQANFSDKEKELAQFLLKNQAQTTQLTISELSHRTNISTATISRFAKNLGFDNFQALKLCIAQNIETNNPYVEISPADSPKTMAKKIFKLNVDTLNATENALNGKDLDQCVNLILNTKKLGLFGLGASNIVALNGFHKFLRTTIEPIYASDFHMQLMEAARLSKNDVMLLVSHSGENRDALALAEVAKERNIPLILITSSANSTLSKKADVTLVSVAEESLYRPDALHALIAQISIMDTLFMMIAIKTKRNIATNIRHEIDKTRNRQ</sequence>
<dbReference type="InterPro" id="IPR035472">
    <property type="entry name" value="RpiR-like_SIS"/>
</dbReference>
<evidence type="ECO:0000256" key="4">
    <source>
        <dbReference type="SAM" id="Coils"/>
    </source>
</evidence>
<dbReference type="EMBL" id="JADOFV010000004">
    <property type="protein sequence ID" value="MBF7127797.1"/>
    <property type="molecule type" value="Genomic_DNA"/>
</dbReference>
<evidence type="ECO:0000256" key="2">
    <source>
        <dbReference type="ARBA" id="ARBA00023125"/>
    </source>
</evidence>
<dbReference type="Gene3D" id="3.40.50.10490">
    <property type="entry name" value="Glucose-6-phosphate isomerase like protein, domain 1"/>
    <property type="match status" value="1"/>
</dbReference>
<dbReference type="Proteomes" id="UP000472573">
    <property type="component" value="Unassembled WGS sequence"/>
</dbReference>
<dbReference type="InterPro" id="IPR001347">
    <property type="entry name" value="SIS_dom"/>
</dbReference>
<evidence type="ECO:0000313" key="12">
    <source>
        <dbReference type="Proteomes" id="UP001214131"/>
    </source>
</evidence>
<evidence type="ECO:0000313" key="8">
    <source>
        <dbReference type="EMBL" id="MBF7127797.1"/>
    </source>
</evidence>
<dbReference type="GO" id="GO:0003677">
    <property type="term" value="F:DNA binding"/>
    <property type="evidence" value="ECO:0007669"/>
    <property type="project" value="UniProtKB-KW"/>
</dbReference>
<name>A0A0N8VY68_PEDPE</name>
<keyword evidence="4" id="KW-0175">Coiled coil</keyword>